<feature type="domain" description="UmuC" evidence="1">
    <location>
        <begin position="47"/>
        <end position="113"/>
    </location>
</feature>
<dbReference type="SUPFAM" id="SSF56672">
    <property type="entry name" value="DNA/RNA polymerases"/>
    <property type="match status" value="1"/>
</dbReference>
<evidence type="ECO:0000313" key="3">
    <source>
        <dbReference type="Proteomes" id="UP000298631"/>
    </source>
</evidence>
<evidence type="ECO:0000313" key="2">
    <source>
        <dbReference type="EMBL" id="QCO54713.1"/>
    </source>
</evidence>
<dbReference type="InterPro" id="IPR043502">
    <property type="entry name" value="DNA/RNA_pol_sf"/>
</dbReference>
<gene>
    <name evidence="2" type="ORF">EOK75_02235</name>
</gene>
<dbReference type="Pfam" id="PF00817">
    <property type="entry name" value="IMS"/>
    <property type="match status" value="1"/>
</dbReference>
<keyword evidence="3" id="KW-1185">Reference proteome</keyword>
<dbReference type="GO" id="GO:0006281">
    <property type="term" value="P:DNA repair"/>
    <property type="evidence" value="ECO:0007669"/>
    <property type="project" value="InterPro"/>
</dbReference>
<name>A0A4P8EDE7_9RHOB</name>
<dbReference type="OrthoDB" id="9788640at2"/>
<organism evidence="2 3">
    <name type="scientific">Pseudorhodobacter turbinis</name>
    <dbReference type="NCBI Taxonomy" id="2500533"/>
    <lineage>
        <taxon>Bacteria</taxon>
        <taxon>Pseudomonadati</taxon>
        <taxon>Pseudomonadota</taxon>
        <taxon>Alphaproteobacteria</taxon>
        <taxon>Rhodobacterales</taxon>
        <taxon>Paracoccaceae</taxon>
        <taxon>Pseudorhodobacter</taxon>
    </lineage>
</organism>
<proteinExistence type="predicted"/>
<accession>A0A4P8EDE7</accession>
<evidence type="ECO:0000259" key="1">
    <source>
        <dbReference type="Pfam" id="PF00817"/>
    </source>
</evidence>
<dbReference type="InterPro" id="IPR001126">
    <property type="entry name" value="UmuC"/>
</dbReference>
<dbReference type="Proteomes" id="UP000298631">
    <property type="component" value="Chromosome"/>
</dbReference>
<protein>
    <recommendedName>
        <fullName evidence="1">UmuC domain-containing protein</fullName>
    </recommendedName>
</protein>
<sequence>MDSQKEQTGKFRKLDIELEWRVGCCPYGFRRLASDASLRNRPVEGPFALTLRSANSDHLHCVNLAANARGLHRGMALADARAICPDLATRPADLAREAAALAGLRRWASRYAPMVASDGPTG</sequence>
<reference evidence="2 3" key="1">
    <citation type="submission" date="2019-05" db="EMBL/GenBank/DDBJ databases">
        <title>Pseudorhodobacter turbinis sp. nov., isolated from the gut of the Korean turban shell.</title>
        <authorList>
            <person name="Jeong Y.-S."/>
            <person name="Kang W.-R."/>
            <person name="Bae J.-W."/>
        </authorList>
    </citation>
    <scope>NUCLEOTIDE SEQUENCE [LARGE SCALE GENOMIC DNA]</scope>
    <source>
        <strain evidence="2 3">S12M18</strain>
    </source>
</reference>
<dbReference type="KEGG" id="pseb:EOK75_02235"/>
<dbReference type="AlphaFoldDB" id="A0A4P8EDE7"/>
<dbReference type="Gene3D" id="3.40.1170.60">
    <property type="match status" value="1"/>
</dbReference>
<dbReference type="EMBL" id="CP039964">
    <property type="protein sequence ID" value="QCO54713.1"/>
    <property type="molecule type" value="Genomic_DNA"/>
</dbReference>